<protein>
    <recommendedName>
        <fullName evidence="1">DUF6894 domain-containing protein</fullName>
    </recommendedName>
</protein>
<dbReference type="EMBL" id="VZZJ01000017">
    <property type="protein sequence ID" value="KAB1071749.1"/>
    <property type="molecule type" value="Genomic_DNA"/>
</dbReference>
<reference evidence="2 3" key="1">
    <citation type="submission" date="2019-09" db="EMBL/GenBank/DDBJ databases">
        <title>YIM 132548 draft genome.</title>
        <authorList>
            <person name="Jiang L."/>
        </authorList>
    </citation>
    <scope>NUCLEOTIDE SEQUENCE [LARGE SCALE GENOMIC DNA]</scope>
    <source>
        <strain evidence="2 3">YIM 132548</strain>
    </source>
</reference>
<sequence length="72" mass="8005">MPQRFHFRLVSAQDVIEDPVGALAEDIEEAQAEALSAIEELRRQGDMSDVIGGWNLEIRSESGVLLRSIEIP</sequence>
<comment type="caution">
    <text evidence="2">The sequence shown here is derived from an EMBL/GenBank/DDBJ whole genome shotgun (WGS) entry which is preliminary data.</text>
</comment>
<dbReference type="AlphaFoldDB" id="A0A6N6MLZ7"/>
<dbReference type="Proteomes" id="UP000441523">
    <property type="component" value="Unassembled WGS sequence"/>
</dbReference>
<proteinExistence type="predicted"/>
<gene>
    <name evidence="2" type="ORF">F6X51_18225</name>
</gene>
<keyword evidence="3" id="KW-1185">Reference proteome</keyword>
<evidence type="ECO:0000259" key="1">
    <source>
        <dbReference type="Pfam" id="PF21834"/>
    </source>
</evidence>
<evidence type="ECO:0000313" key="3">
    <source>
        <dbReference type="Proteomes" id="UP000441523"/>
    </source>
</evidence>
<evidence type="ECO:0000313" key="2">
    <source>
        <dbReference type="EMBL" id="KAB1071749.1"/>
    </source>
</evidence>
<name>A0A6N6MLZ7_9HYPH</name>
<feature type="domain" description="DUF6894" evidence="1">
    <location>
        <begin position="4"/>
        <end position="70"/>
    </location>
</feature>
<dbReference type="RefSeq" id="WP_150965103.1">
    <property type="nucleotide sequence ID" value="NZ_VZZJ01000017.1"/>
</dbReference>
<dbReference type="InterPro" id="IPR054189">
    <property type="entry name" value="DUF6894"/>
</dbReference>
<dbReference type="Pfam" id="PF21834">
    <property type="entry name" value="DUF6894"/>
    <property type="match status" value="1"/>
</dbReference>
<organism evidence="2 3">
    <name type="scientific">Methylobacterium planeticum</name>
    <dbReference type="NCBI Taxonomy" id="2615211"/>
    <lineage>
        <taxon>Bacteria</taxon>
        <taxon>Pseudomonadati</taxon>
        <taxon>Pseudomonadota</taxon>
        <taxon>Alphaproteobacteria</taxon>
        <taxon>Hyphomicrobiales</taxon>
        <taxon>Methylobacteriaceae</taxon>
        <taxon>Methylobacterium</taxon>
    </lineage>
</organism>
<accession>A0A6N6MLZ7</accession>